<feature type="compositionally biased region" description="Basic and acidic residues" evidence="1">
    <location>
        <begin position="157"/>
        <end position="169"/>
    </location>
</feature>
<proteinExistence type="predicted"/>
<feature type="compositionally biased region" description="Acidic residues" evidence="1">
    <location>
        <begin position="200"/>
        <end position="209"/>
    </location>
</feature>
<accession>A0A183C722</accession>
<feature type="compositionally biased region" description="Polar residues" evidence="1">
    <location>
        <begin position="316"/>
        <end position="325"/>
    </location>
</feature>
<keyword evidence="3" id="KW-1185">Reference proteome</keyword>
<evidence type="ECO:0000313" key="4">
    <source>
        <dbReference type="WBParaSite" id="GPLIN_000866800"/>
    </source>
</evidence>
<reference evidence="3" key="1">
    <citation type="submission" date="2014-05" db="EMBL/GenBank/DDBJ databases">
        <title>The genome and life-stage specific transcriptomes of Globodera pallida elucidate key aspects of plant parasitism by a cyst nematode.</title>
        <authorList>
            <person name="Cotton J.A."/>
            <person name="Lilley C.J."/>
            <person name="Jones L.M."/>
            <person name="Kikuchi T."/>
            <person name="Reid A.J."/>
            <person name="Thorpe P."/>
            <person name="Tsai I.J."/>
            <person name="Beasley H."/>
            <person name="Blok V."/>
            <person name="Cock P.J.A."/>
            <person name="Van den Akker S.E."/>
            <person name="Holroyd N."/>
            <person name="Hunt M."/>
            <person name="Mantelin S."/>
            <person name="Naghra H."/>
            <person name="Pain A."/>
            <person name="Palomares-Rius J.E."/>
            <person name="Zarowiecki M."/>
            <person name="Berriman M."/>
            <person name="Jones J.T."/>
            <person name="Urwin P.E."/>
        </authorList>
    </citation>
    <scope>NUCLEOTIDE SEQUENCE [LARGE SCALE GENOMIC DNA]</scope>
    <source>
        <strain evidence="3">Lindley</strain>
    </source>
</reference>
<feature type="compositionally biased region" description="Low complexity" evidence="1">
    <location>
        <begin position="704"/>
        <end position="713"/>
    </location>
</feature>
<feature type="region of interest" description="Disordered" evidence="1">
    <location>
        <begin position="137"/>
        <end position="404"/>
    </location>
</feature>
<organism evidence="3 4">
    <name type="scientific">Globodera pallida</name>
    <name type="common">Potato cyst nematode worm</name>
    <name type="synonym">Heterodera pallida</name>
    <dbReference type="NCBI Taxonomy" id="36090"/>
    <lineage>
        <taxon>Eukaryota</taxon>
        <taxon>Metazoa</taxon>
        <taxon>Ecdysozoa</taxon>
        <taxon>Nematoda</taxon>
        <taxon>Chromadorea</taxon>
        <taxon>Rhabditida</taxon>
        <taxon>Tylenchina</taxon>
        <taxon>Tylenchomorpha</taxon>
        <taxon>Tylenchoidea</taxon>
        <taxon>Heteroderidae</taxon>
        <taxon>Heteroderinae</taxon>
        <taxon>Globodera</taxon>
    </lineage>
</organism>
<feature type="chain" id="PRO_5008147160" evidence="2">
    <location>
        <begin position="49"/>
        <end position="757"/>
    </location>
</feature>
<feature type="region of interest" description="Disordered" evidence="1">
    <location>
        <begin position="692"/>
        <end position="720"/>
    </location>
</feature>
<evidence type="ECO:0000256" key="2">
    <source>
        <dbReference type="SAM" id="SignalP"/>
    </source>
</evidence>
<dbReference type="AlphaFoldDB" id="A0A183C722"/>
<feature type="signal peptide" evidence="2">
    <location>
        <begin position="1"/>
        <end position="48"/>
    </location>
</feature>
<feature type="compositionally biased region" description="Low complexity" evidence="1">
    <location>
        <begin position="344"/>
        <end position="354"/>
    </location>
</feature>
<protein>
    <submittedName>
        <fullName evidence="4">RING-type domain-containing protein</fullName>
    </submittedName>
</protein>
<reference evidence="4" key="2">
    <citation type="submission" date="2016-06" db="UniProtKB">
        <authorList>
            <consortium name="WormBaseParasite"/>
        </authorList>
    </citation>
    <scope>IDENTIFICATION</scope>
</reference>
<feature type="region of interest" description="Disordered" evidence="1">
    <location>
        <begin position="470"/>
        <end position="495"/>
    </location>
</feature>
<feature type="compositionally biased region" description="Low complexity" evidence="1">
    <location>
        <begin position="287"/>
        <end position="304"/>
    </location>
</feature>
<feature type="compositionally biased region" description="Low complexity" evidence="1">
    <location>
        <begin position="228"/>
        <end position="269"/>
    </location>
</feature>
<feature type="compositionally biased region" description="Polar residues" evidence="1">
    <location>
        <begin position="371"/>
        <end position="386"/>
    </location>
</feature>
<evidence type="ECO:0000256" key="1">
    <source>
        <dbReference type="SAM" id="MobiDB-lite"/>
    </source>
</evidence>
<feature type="compositionally biased region" description="Polar residues" evidence="1">
    <location>
        <begin position="694"/>
        <end position="703"/>
    </location>
</feature>
<evidence type="ECO:0000313" key="3">
    <source>
        <dbReference type="Proteomes" id="UP000050741"/>
    </source>
</evidence>
<feature type="compositionally biased region" description="Low complexity" evidence="1">
    <location>
        <begin position="473"/>
        <end position="488"/>
    </location>
</feature>
<sequence>MVIDSNRRHGTRNSIIDQSSSSSSLLLRQPLLLLLLFTLSAVVCPSSGQLAPSRTDGAVFLPDAAASDDSSVAAIVDAPPPVEVAPAALTAVDGSTDERPMDNDDRWIGTVERAKALSSSAAARTWTKRLKYAATHLATPSGGGGSGTAMQPMPTIDTEKRRKPARDDQQQQQQQQQPLWGRHRMTQEADDEHGRRRTEEAEDESDDIGEAGTARLVAVEDVDRDDLPSPAAADTTTKASSAADPATDDSSLTVASTAAPSSTASFDASPQPPIDSIDAFPPPIDQSLLSTLSPPPSSTRLSTSAFDLPTLPMVNDGSTANEDPNTTTTTTPSSPQGTADDDNSSSSSVLSSLSPNPATAPRVVMPKLSKDQTSMWTSRDAQQQPKESGAGGGGSTHAMGEFDLKSDRDLAKLMRRTTMRMHDYPTEVPINTIGTTTSNPLVAAAQLAASQAPSLFPGFLSGGPFAPPPPPSSYSAVAAQSSSPSRAQQPRRHSPLRADQFEQLGCGWDLMTLSCKDVFRVGWCESCADFGSHFLHDCRCTAVTGLYVQTASFLGSSAASARANAALTANQTAGGGNGGTAAAGGGQLPVLPMLPLLPTLAQLGTPLEAAGGINAGTALPRAATAELQQQLLLANALHLPFQPVPIVPVPGAGLGGFAVPIGGQTTFQQQQQQQQHQSRQQWGDVMTPILLAPSTASDPTSSRQQQQQQHQQQRAALGDDRRILTHTPGAMNKWKCCGAEKEAQKKEFYYCALFVES</sequence>
<dbReference type="WBParaSite" id="GPLIN_000866800">
    <property type="protein sequence ID" value="GPLIN_000866800"/>
    <property type="gene ID" value="GPLIN_000866800"/>
</dbReference>
<keyword evidence="2" id="KW-0732">Signal</keyword>
<dbReference type="Proteomes" id="UP000050741">
    <property type="component" value="Unassembled WGS sequence"/>
</dbReference>
<name>A0A183C722_GLOPA</name>